<dbReference type="InterPro" id="IPR041726">
    <property type="entry name" value="ACAD10_11_N"/>
</dbReference>
<dbReference type="InterPro" id="IPR052898">
    <property type="entry name" value="ACAD10-like"/>
</dbReference>
<gene>
    <name evidence="2" type="ORF">QQX10_01670</name>
</gene>
<evidence type="ECO:0000313" key="3">
    <source>
        <dbReference type="Proteomes" id="UP001172737"/>
    </source>
</evidence>
<accession>A0AAW7LZS6</accession>
<protein>
    <submittedName>
        <fullName evidence="2">Phosphotransferase family protein</fullName>
    </submittedName>
</protein>
<dbReference type="InterPro" id="IPR002575">
    <property type="entry name" value="Aminoglycoside_PTrfase"/>
</dbReference>
<sequence>MSVETRDVVADAADAAALASPPLLVIEPLDAYLDSVGMARGTLAWHRIGDGQANITYELRRGRDRLVLRRGPRPPFPPSAHDMVREARVVATVGAAGVPAPRVVAVCEDPDVIGVPFYLMELVEGHVLTDALPRGYADPRDRAATVNEAVDTLARLHQVPLEGDVAALGRPAGYLERQLRRFSQIWPLNTRREVPLVDQVGERLAAAVPSEPGASIVHGDFRLGNLMFAAPGLIAAVLDWEMAALGDPLADLGYLVATYTETGRPTTPMDLTRVTALPGFPTRAALVARYAEETGADVSMLPWYEALALWKSAIFCEAMHTRWLDGERPGDAFAPTLAEGVPALARAAAEALDRLEEGER</sequence>
<dbReference type="Gene3D" id="3.90.1200.10">
    <property type="match status" value="1"/>
</dbReference>
<proteinExistence type="predicted"/>
<dbReference type="RefSeq" id="WP_301144449.1">
    <property type="nucleotide sequence ID" value="NZ_JAUHPX010000001.1"/>
</dbReference>
<feature type="domain" description="Aminoglycoside phosphotransferase" evidence="1">
    <location>
        <begin position="46"/>
        <end position="266"/>
    </location>
</feature>
<keyword evidence="3" id="KW-1185">Reference proteome</keyword>
<dbReference type="Proteomes" id="UP001172737">
    <property type="component" value="Unassembled WGS sequence"/>
</dbReference>
<name>A0AAW7LZS6_9MICO</name>
<dbReference type="AlphaFoldDB" id="A0AAW7LZS6"/>
<dbReference type="Pfam" id="PF01636">
    <property type="entry name" value="APH"/>
    <property type="match status" value="1"/>
</dbReference>
<evidence type="ECO:0000313" key="2">
    <source>
        <dbReference type="EMBL" id="MDN4486868.1"/>
    </source>
</evidence>
<evidence type="ECO:0000259" key="1">
    <source>
        <dbReference type="Pfam" id="PF01636"/>
    </source>
</evidence>
<dbReference type="PANTHER" id="PTHR47829">
    <property type="entry name" value="HYDROLASE, PUTATIVE (AFU_ORTHOLOGUE AFUA_1G12880)-RELATED"/>
    <property type="match status" value="1"/>
</dbReference>
<dbReference type="Gene3D" id="3.30.200.20">
    <property type="entry name" value="Phosphorylase Kinase, domain 1"/>
    <property type="match status" value="1"/>
</dbReference>
<dbReference type="EMBL" id="JAUHPX010000001">
    <property type="protein sequence ID" value="MDN4486868.1"/>
    <property type="molecule type" value="Genomic_DNA"/>
</dbReference>
<comment type="caution">
    <text evidence="2">The sequence shown here is derived from an EMBL/GenBank/DDBJ whole genome shotgun (WGS) entry which is preliminary data.</text>
</comment>
<dbReference type="CDD" id="cd05154">
    <property type="entry name" value="ACAD10_11_N-like"/>
    <property type="match status" value="1"/>
</dbReference>
<dbReference type="InterPro" id="IPR011009">
    <property type="entry name" value="Kinase-like_dom_sf"/>
</dbReference>
<dbReference type="PANTHER" id="PTHR47829:SF1">
    <property type="entry name" value="HAD FAMILY PHOSPHATASE"/>
    <property type="match status" value="1"/>
</dbReference>
<organism evidence="2 3">
    <name type="scientific">Demequina lignilytica</name>
    <dbReference type="NCBI Taxonomy" id="3051663"/>
    <lineage>
        <taxon>Bacteria</taxon>
        <taxon>Bacillati</taxon>
        <taxon>Actinomycetota</taxon>
        <taxon>Actinomycetes</taxon>
        <taxon>Micrococcales</taxon>
        <taxon>Demequinaceae</taxon>
        <taxon>Demequina</taxon>
    </lineage>
</organism>
<dbReference type="SUPFAM" id="SSF56112">
    <property type="entry name" value="Protein kinase-like (PK-like)"/>
    <property type="match status" value="1"/>
</dbReference>
<reference evidence="2" key="1">
    <citation type="submission" date="2023-06" db="EMBL/GenBank/DDBJ databases">
        <title>Sysu t00039.</title>
        <authorList>
            <person name="Gao L."/>
            <person name="Fang B.-Z."/>
            <person name="Li W.-J."/>
        </authorList>
    </citation>
    <scope>NUCLEOTIDE SEQUENCE</scope>
    <source>
        <strain evidence="2">SYSU T00039</strain>
    </source>
</reference>